<dbReference type="OrthoDB" id="336321at2759"/>
<dbReference type="InterPro" id="IPR027417">
    <property type="entry name" value="P-loop_NTPase"/>
</dbReference>
<dbReference type="GO" id="GO:0000724">
    <property type="term" value="P:double-strand break repair via homologous recombination"/>
    <property type="evidence" value="ECO:0007669"/>
    <property type="project" value="TreeGrafter"/>
</dbReference>
<sequence>MPETTYDAAEAAPAQLASALLEAALSRNESTPTPASSGLDEIDTVALHGGFRYGEITSIAGASGTGKTLIVLHAVASHLLQHKKGEVAFIDTTGSFSPMRLRDIILVRLKRQIQPSALKQSGYVYEKLPHDAVAKDNNLLRNEATEMLDRVRVMRVFDFAGVVEAVGEVGENCERISRLDENRKRHQHCETSENATREIADSQDEDEENGNVEVVGGAMYDAEGSRMAKCEVPVSDQDEDIVGVGMIVLDTVTNVVGSLMAKSQVQGKGHALVTTLIRSLRHLCTRYSICTLVVNSAVGLHPSNSPTYQRRTEDNASIFESTAGKPALGKTFSYLIGTSIFLSIIPKTREDAEIAFGDGNARQWNSVGVFEVLKDIRGICEGQWALFRMADGVGLKSAY</sequence>
<keyword evidence="2" id="KW-0539">Nucleus</keyword>
<feature type="compositionally biased region" description="Basic and acidic residues" evidence="3">
    <location>
        <begin position="187"/>
        <end position="200"/>
    </location>
</feature>
<gene>
    <name evidence="5" type="ORF">FRX48_08211</name>
</gene>
<dbReference type="GO" id="GO:0000723">
    <property type="term" value="P:telomere maintenance"/>
    <property type="evidence" value="ECO:0007669"/>
    <property type="project" value="TreeGrafter"/>
</dbReference>
<dbReference type="InterPro" id="IPR013632">
    <property type="entry name" value="Rad51_C"/>
</dbReference>
<dbReference type="AlphaFoldDB" id="A0A5M8PG41"/>
<evidence type="ECO:0000256" key="3">
    <source>
        <dbReference type="SAM" id="MobiDB-lite"/>
    </source>
</evidence>
<feature type="domain" description="Rad51-like C-terminal" evidence="4">
    <location>
        <begin position="37"/>
        <end position="104"/>
    </location>
</feature>
<evidence type="ECO:0000259" key="4">
    <source>
        <dbReference type="Pfam" id="PF08423"/>
    </source>
</evidence>
<organism evidence="5 6">
    <name type="scientific">Lasallia pustulata</name>
    <dbReference type="NCBI Taxonomy" id="136370"/>
    <lineage>
        <taxon>Eukaryota</taxon>
        <taxon>Fungi</taxon>
        <taxon>Dikarya</taxon>
        <taxon>Ascomycota</taxon>
        <taxon>Pezizomycotina</taxon>
        <taxon>Lecanoromycetes</taxon>
        <taxon>OSLEUM clade</taxon>
        <taxon>Umbilicariomycetidae</taxon>
        <taxon>Umbilicariales</taxon>
        <taxon>Umbilicariaceae</taxon>
        <taxon>Lasallia</taxon>
    </lineage>
</organism>
<evidence type="ECO:0000256" key="1">
    <source>
        <dbReference type="ARBA" id="ARBA00004123"/>
    </source>
</evidence>
<evidence type="ECO:0000313" key="6">
    <source>
        <dbReference type="Proteomes" id="UP000324767"/>
    </source>
</evidence>
<evidence type="ECO:0000256" key="2">
    <source>
        <dbReference type="ARBA" id="ARBA00023242"/>
    </source>
</evidence>
<dbReference type="GO" id="GO:0033063">
    <property type="term" value="C:Rad51B-Rad51C-Rad51D-XRCC2 complex"/>
    <property type="evidence" value="ECO:0007669"/>
    <property type="project" value="TreeGrafter"/>
</dbReference>
<dbReference type="PANTHER" id="PTHR46457:SF1">
    <property type="entry name" value="DNA REPAIR PROTEIN RAD51 HOMOLOG 4"/>
    <property type="match status" value="1"/>
</dbReference>
<accession>A0A5M8PG41</accession>
<dbReference type="EMBL" id="VXIT01000015">
    <property type="protein sequence ID" value="KAA6407860.1"/>
    <property type="molecule type" value="Genomic_DNA"/>
</dbReference>
<reference evidence="5 6" key="1">
    <citation type="submission" date="2019-09" db="EMBL/GenBank/DDBJ databases">
        <title>The hologenome of the rock-dwelling lichen Lasallia pustulata.</title>
        <authorList>
            <person name="Greshake Tzovaras B."/>
            <person name="Segers F."/>
            <person name="Bicker A."/>
            <person name="Dal Grande F."/>
            <person name="Otte J."/>
            <person name="Hankeln T."/>
            <person name="Schmitt I."/>
            <person name="Ebersberger I."/>
        </authorList>
    </citation>
    <scope>NUCLEOTIDE SEQUENCE [LARGE SCALE GENOMIC DNA]</scope>
    <source>
        <strain evidence="5">A1-1</strain>
    </source>
</reference>
<comment type="caution">
    <text evidence="5">The sequence shown here is derived from an EMBL/GenBank/DDBJ whole genome shotgun (WGS) entry which is preliminary data.</text>
</comment>
<comment type="subcellular location">
    <subcellularLocation>
        <location evidence="1">Nucleus</location>
    </subcellularLocation>
</comment>
<name>A0A5M8PG41_9LECA</name>
<dbReference type="GO" id="GO:0005657">
    <property type="term" value="C:replication fork"/>
    <property type="evidence" value="ECO:0007669"/>
    <property type="project" value="TreeGrafter"/>
</dbReference>
<dbReference type="Pfam" id="PF08423">
    <property type="entry name" value="Rad51"/>
    <property type="match status" value="1"/>
</dbReference>
<dbReference type="SUPFAM" id="SSF52540">
    <property type="entry name" value="P-loop containing nucleoside triphosphate hydrolases"/>
    <property type="match status" value="1"/>
</dbReference>
<dbReference type="GO" id="GO:0000400">
    <property type="term" value="F:four-way junction DNA binding"/>
    <property type="evidence" value="ECO:0007669"/>
    <property type="project" value="TreeGrafter"/>
</dbReference>
<dbReference type="GO" id="GO:0008094">
    <property type="term" value="F:ATP-dependent activity, acting on DNA"/>
    <property type="evidence" value="ECO:0007669"/>
    <property type="project" value="TreeGrafter"/>
</dbReference>
<dbReference type="PANTHER" id="PTHR46457">
    <property type="entry name" value="DNA REPAIR PROTEIN RAD51 HOMOLOG 4"/>
    <property type="match status" value="1"/>
</dbReference>
<proteinExistence type="predicted"/>
<feature type="region of interest" description="Disordered" evidence="3">
    <location>
        <begin position="187"/>
        <end position="209"/>
    </location>
</feature>
<dbReference type="GO" id="GO:0007131">
    <property type="term" value="P:reciprocal meiotic recombination"/>
    <property type="evidence" value="ECO:0007669"/>
    <property type="project" value="TreeGrafter"/>
</dbReference>
<protein>
    <recommendedName>
        <fullName evidence="4">Rad51-like C-terminal domain-containing protein</fullName>
    </recommendedName>
</protein>
<dbReference type="GO" id="GO:0005815">
    <property type="term" value="C:microtubule organizing center"/>
    <property type="evidence" value="ECO:0007669"/>
    <property type="project" value="TreeGrafter"/>
</dbReference>
<dbReference type="GO" id="GO:0042148">
    <property type="term" value="P:DNA strand invasion"/>
    <property type="evidence" value="ECO:0007669"/>
    <property type="project" value="TreeGrafter"/>
</dbReference>
<evidence type="ECO:0000313" key="5">
    <source>
        <dbReference type="EMBL" id="KAA6407860.1"/>
    </source>
</evidence>
<dbReference type="GO" id="GO:0003697">
    <property type="term" value="F:single-stranded DNA binding"/>
    <property type="evidence" value="ECO:0007669"/>
    <property type="project" value="TreeGrafter"/>
</dbReference>
<dbReference type="Gene3D" id="3.40.50.300">
    <property type="entry name" value="P-loop containing nucleotide triphosphate hydrolases"/>
    <property type="match status" value="1"/>
</dbReference>
<dbReference type="Proteomes" id="UP000324767">
    <property type="component" value="Unassembled WGS sequence"/>
</dbReference>
<dbReference type="InterPro" id="IPR051988">
    <property type="entry name" value="HRR_RAD51_Paralog"/>
</dbReference>